<protein>
    <recommendedName>
        <fullName evidence="11">Chromatin structure-remodeling complex protein RSC8</fullName>
    </recommendedName>
</protein>
<keyword evidence="2" id="KW-0238">DNA-binding</keyword>
<dbReference type="InterPro" id="IPR032451">
    <property type="entry name" value="SMARCC_C"/>
</dbReference>
<dbReference type="GO" id="GO:0042393">
    <property type="term" value="F:histone binding"/>
    <property type="evidence" value="ECO:0007669"/>
    <property type="project" value="TreeGrafter"/>
</dbReference>
<feature type="domain" description="Myb-like" evidence="6">
    <location>
        <begin position="288"/>
        <end position="360"/>
    </location>
</feature>
<proteinExistence type="predicted"/>
<dbReference type="InterPro" id="IPR017884">
    <property type="entry name" value="SANT_dom"/>
</dbReference>
<dbReference type="FunFam" id="1.10.10.10:FF:000020">
    <property type="entry name" value="SWI/SNF complex subunit SMARCC2 isoform c"/>
    <property type="match status" value="1"/>
</dbReference>
<dbReference type="Proteomes" id="UP001152885">
    <property type="component" value="Unassembled WGS sequence"/>
</dbReference>
<dbReference type="InterPro" id="IPR001005">
    <property type="entry name" value="SANT/Myb"/>
</dbReference>
<evidence type="ECO:0000256" key="2">
    <source>
        <dbReference type="ARBA" id="ARBA00023125"/>
    </source>
</evidence>
<evidence type="ECO:0000256" key="5">
    <source>
        <dbReference type="SAM" id="Coils"/>
    </source>
</evidence>
<dbReference type="PROSITE" id="PS50934">
    <property type="entry name" value="SWIRM"/>
    <property type="match status" value="1"/>
</dbReference>
<dbReference type="Gene3D" id="1.10.10.10">
    <property type="entry name" value="Winged helix-like DNA-binding domain superfamily/Winged helix DNA-binding domain"/>
    <property type="match status" value="1"/>
</dbReference>
<dbReference type="PANTHER" id="PTHR12802">
    <property type="entry name" value="SWI/SNF COMPLEX-RELATED"/>
    <property type="match status" value="1"/>
</dbReference>
<evidence type="ECO:0000256" key="4">
    <source>
        <dbReference type="ARBA" id="ARBA00023242"/>
    </source>
</evidence>
<keyword evidence="1" id="KW-0805">Transcription regulation</keyword>
<evidence type="ECO:0000259" key="6">
    <source>
        <dbReference type="PROSITE" id="PS50090"/>
    </source>
</evidence>
<dbReference type="Pfam" id="PF16495">
    <property type="entry name" value="SWIRM-assoc_1"/>
    <property type="match status" value="1"/>
</dbReference>
<dbReference type="PROSITE" id="PS50090">
    <property type="entry name" value="MYB_LIKE"/>
    <property type="match status" value="1"/>
</dbReference>
<dbReference type="GO" id="GO:0045893">
    <property type="term" value="P:positive regulation of DNA-templated transcription"/>
    <property type="evidence" value="ECO:0007669"/>
    <property type="project" value="TreeGrafter"/>
</dbReference>
<dbReference type="EMBL" id="CANTUO010000001">
    <property type="protein sequence ID" value="CAI5757239.1"/>
    <property type="molecule type" value="Genomic_DNA"/>
</dbReference>
<dbReference type="SUPFAM" id="SSF46689">
    <property type="entry name" value="Homeodomain-like"/>
    <property type="match status" value="2"/>
</dbReference>
<dbReference type="CDD" id="cd02336">
    <property type="entry name" value="ZZ_RSC8"/>
    <property type="match status" value="1"/>
</dbReference>
<dbReference type="SMART" id="SM00717">
    <property type="entry name" value="SANT"/>
    <property type="match status" value="1"/>
</dbReference>
<dbReference type="InterPro" id="IPR009057">
    <property type="entry name" value="Homeodomain-like_sf"/>
</dbReference>
<dbReference type="InterPro" id="IPR007526">
    <property type="entry name" value="SWIRM"/>
</dbReference>
<feature type="domain" description="SWIRM" evidence="7">
    <location>
        <begin position="50"/>
        <end position="147"/>
    </location>
</feature>
<sequence length="540" mass="63025">MTSVDPETPKLQDDTTINELTEENKIDAETIKREFEEKSRNYLVDQTTHVIIPSFAKWFDLNKVHPIEKKAFQDFFSDASVYKTPESYKYIRDFMINTFRLNPKEYLTITALRRNLSGDVTNIIRIHQFLEKWGLINYQIDPKTRPSSLGPQYTGHFQITLDTPEGLVPYIPQDAKIIKQDQTTDKQVDQIKKESEDDHSLPLNLEIRRDIYSTGDIKSIYKLNNTVQYSCSICGRDSTEVRYHNLKIKSYTYNSQSTINNASILCTICYEQGLFPSNFSSSDFVKLKSIQESSKWSEEEILLLLEGIEMFGIYDYPNPNLNGSTNNNLNANLHNQWDKISEHVSTKSREQCIIKFIQLPIEDKFLVKLLNDDKEVKKQPSIDEKLVEKVVQKLIETNQGKTFLESNSKENLQNSILEQTNLINQIIELNVKKFNLKVNKINELQENLLKIEKRLNKERQQLLIERWSQFEKIESLKKERPELTDILNDLIKPVNINEINKTINPIMQEVIEDKMDIYENNDGTLPISITEPKSYQFWSG</sequence>
<dbReference type="PROSITE" id="PS51293">
    <property type="entry name" value="SANT"/>
    <property type="match status" value="1"/>
</dbReference>
<dbReference type="Gene3D" id="1.10.10.60">
    <property type="entry name" value="Homeodomain-like"/>
    <property type="match status" value="1"/>
</dbReference>
<dbReference type="GO" id="GO:0003677">
    <property type="term" value="F:DNA binding"/>
    <property type="evidence" value="ECO:0007669"/>
    <property type="project" value="UniProtKB-KW"/>
</dbReference>
<gene>
    <name evidence="9" type="ORF">CANVERA_P1756</name>
</gene>
<comment type="caution">
    <text evidence="9">The sequence shown here is derived from an EMBL/GenBank/DDBJ whole genome shotgun (WGS) entry which is preliminary data.</text>
</comment>
<evidence type="ECO:0000313" key="10">
    <source>
        <dbReference type="Proteomes" id="UP001152885"/>
    </source>
</evidence>
<keyword evidence="3" id="KW-0804">Transcription</keyword>
<evidence type="ECO:0000313" key="9">
    <source>
        <dbReference type="EMBL" id="CAI5757239.1"/>
    </source>
</evidence>
<evidence type="ECO:0000259" key="8">
    <source>
        <dbReference type="PROSITE" id="PS51293"/>
    </source>
</evidence>
<evidence type="ECO:0000256" key="3">
    <source>
        <dbReference type="ARBA" id="ARBA00023163"/>
    </source>
</evidence>
<feature type="domain" description="SANT" evidence="8">
    <location>
        <begin position="291"/>
        <end position="364"/>
    </location>
</feature>
<keyword evidence="5" id="KW-0175">Coiled coil</keyword>
<evidence type="ECO:0008006" key="11">
    <source>
        <dbReference type="Google" id="ProtNLM"/>
    </source>
</evidence>
<dbReference type="AlphaFoldDB" id="A0A9W4TUA2"/>
<dbReference type="GO" id="GO:0016514">
    <property type="term" value="C:SWI/SNF complex"/>
    <property type="evidence" value="ECO:0007669"/>
    <property type="project" value="TreeGrafter"/>
</dbReference>
<accession>A0A9W4TUA2</accession>
<dbReference type="PANTHER" id="PTHR12802:SF150">
    <property type="entry name" value="CHROMATIN STRUCTURE-REMODELING COMPLEX PROTEIN RSC8"/>
    <property type="match status" value="1"/>
</dbReference>
<reference evidence="9" key="1">
    <citation type="submission" date="2022-12" db="EMBL/GenBank/DDBJ databases">
        <authorList>
            <person name="Brejova B."/>
        </authorList>
    </citation>
    <scope>NUCLEOTIDE SEQUENCE</scope>
</reference>
<dbReference type="InterPro" id="IPR036388">
    <property type="entry name" value="WH-like_DNA-bd_sf"/>
</dbReference>
<evidence type="ECO:0000256" key="1">
    <source>
        <dbReference type="ARBA" id="ARBA00023015"/>
    </source>
</evidence>
<name>A0A9W4TUA2_9ASCO</name>
<dbReference type="Pfam" id="PF00249">
    <property type="entry name" value="Myb_DNA-binding"/>
    <property type="match status" value="1"/>
</dbReference>
<dbReference type="InterPro" id="IPR041984">
    <property type="entry name" value="Rsc8/Ssr1/Ssr2_ZZ"/>
</dbReference>
<keyword evidence="10" id="KW-1185">Reference proteome</keyword>
<dbReference type="Pfam" id="PF04433">
    <property type="entry name" value="SWIRM"/>
    <property type="match status" value="1"/>
</dbReference>
<dbReference type="OrthoDB" id="118550at2759"/>
<feature type="coiled-coil region" evidence="5">
    <location>
        <begin position="434"/>
        <end position="461"/>
    </location>
</feature>
<organism evidence="9 10">
    <name type="scientific">Candida verbasci</name>
    <dbReference type="NCBI Taxonomy" id="1227364"/>
    <lineage>
        <taxon>Eukaryota</taxon>
        <taxon>Fungi</taxon>
        <taxon>Dikarya</taxon>
        <taxon>Ascomycota</taxon>
        <taxon>Saccharomycotina</taxon>
        <taxon>Pichiomycetes</taxon>
        <taxon>Debaryomycetaceae</taxon>
        <taxon>Candida/Lodderomyces clade</taxon>
        <taxon>Candida</taxon>
    </lineage>
</organism>
<evidence type="ECO:0000259" key="7">
    <source>
        <dbReference type="PROSITE" id="PS50934"/>
    </source>
</evidence>
<keyword evidence="4" id="KW-0539">Nucleus</keyword>